<evidence type="ECO:0000313" key="5">
    <source>
        <dbReference type="Proteomes" id="UP000006008"/>
    </source>
</evidence>
<dbReference type="SUPFAM" id="SSF56925">
    <property type="entry name" value="OMPA-like"/>
    <property type="match status" value="1"/>
</dbReference>
<organism evidence="4 5">
    <name type="scientific">Alistipes indistinctus YIT 12060</name>
    <dbReference type="NCBI Taxonomy" id="742725"/>
    <lineage>
        <taxon>Bacteria</taxon>
        <taxon>Pseudomonadati</taxon>
        <taxon>Bacteroidota</taxon>
        <taxon>Bacteroidia</taxon>
        <taxon>Bacteroidales</taxon>
        <taxon>Rikenellaceae</taxon>
        <taxon>Alistipes</taxon>
    </lineage>
</organism>
<dbReference type="InterPro" id="IPR027385">
    <property type="entry name" value="Beta-barrel_OMP"/>
</dbReference>
<feature type="domain" description="Outer membrane protein beta-barrel" evidence="3">
    <location>
        <begin position="9"/>
        <end position="185"/>
    </location>
</feature>
<feature type="chain" id="PRO_5003477816" description="Outer membrane protein beta-barrel domain-containing protein" evidence="2">
    <location>
        <begin position="21"/>
        <end position="185"/>
    </location>
</feature>
<dbReference type="GeneID" id="92815488"/>
<evidence type="ECO:0000256" key="2">
    <source>
        <dbReference type="SAM" id="SignalP"/>
    </source>
</evidence>
<dbReference type="EMBL" id="ADLD01000013">
    <property type="protein sequence ID" value="EHB91429.1"/>
    <property type="molecule type" value="Genomic_DNA"/>
</dbReference>
<dbReference type="RefSeq" id="WP_009134284.1">
    <property type="nucleotide sequence ID" value="NZ_CP102250.1"/>
</dbReference>
<keyword evidence="1 2" id="KW-0732">Signal</keyword>
<dbReference type="InterPro" id="IPR011250">
    <property type="entry name" value="OMP/PagP_B-barrel"/>
</dbReference>
<dbReference type="Proteomes" id="UP000006008">
    <property type="component" value="Unassembled WGS sequence"/>
</dbReference>
<reference evidence="4 5" key="1">
    <citation type="submission" date="2011-08" db="EMBL/GenBank/DDBJ databases">
        <title>The Genome Sequence of Alistipes indistinctus YIT 12060.</title>
        <authorList>
            <consortium name="The Broad Institute Genome Sequencing Platform"/>
            <person name="Earl A."/>
            <person name="Ward D."/>
            <person name="Feldgarden M."/>
            <person name="Gevers D."/>
            <person name="Morotomi M."/>
            <person name="Young S.K."/>
            <person name="Zeng Q."/>
            <person name="Gargeya S."/>
            <person name="Fitzgerald M."/>
            <person name="Haas B."/>
            <person name="Abouelleil A."/>
            <person name="Alvarado L."/>
            <person name="Arachchi H.M."/>
            <person name="Berlin A."/>
            <person name="Brown A."/>
            <person name="Chapman S.B."/>
            <person name="Chen Z."/>
            <person name="Dunbar C."/>
            <person name="Freedman E."/>
            <person name="Gearin G."/>
            <person name="Gellesch M."/>
            <person name="Goldberg J."/>
            <person name="Griggs A."/>
            <person name="Gujja S."/>
            <person name="Heiman D."/>
            <person name="Howarth C."/>
            <person name="Larson L."/>
            <person name="Lui A."/>
            <person name="MacDonald P.J.P."/>
            <person name="Montmayeur A."/>
            <person name="Murphy C."/>
            <person name="Neiman D."/>
            <person name="Pearson M."/>
            <person name="Priest M."/>
            <person name="Roberts A."/>
            <person name="Saif S."/>
            <person name="Shea T."/>
            <person name="Shenoy N."/>
            <person name="Sisk P."/>
            <person name="Stolte C."/>
            <person name="Sykes S."/>
            <person name="Wortman J."/>
            <person name="Nusbaum C."/>
            <person name="Birren B."/>
        </authorList>
    </citation>
    <scope>NUCLEOTIDE SEQUENCE [LARGE SCALE GENOMIC DNA]</scope>
    <source>
        <strain evidence="4 5">YIT 12060</strain>
    </source>
</reference>
<comment type="caution">
    <text evidence="4">The sequence shown here is derived from an EMBL/GenBank/DDBJ whole genome shotgun (WGS) entry which is preliminary data.</text>
</comment>
<gene>
    <name evidence="4" type="ORF">HMPREF9450_01478</name>
</gene>
<dbReference type="HOGENOM" id="CLU_082049_4_1_10"/>
<name>G5HA13_9BACT</name>
<evidence type="ECO:0000256" key="1">
    <source>
        <dbReference type="ARBA" id="ARBA00022729"/>
    </source>
</evidence>
<accession>G5HA13</accession>
<proteinExistence type="predicted"/>
<dbReference type="Pfam" id="PF13505">
    <property type="entry name" value="OMP_b-brl"/>
    <property type="match status" value="1"/>
</dbReference>
<dbReference type="STRING" id="742725.HMPREF9450_01478"/>
<evidence type="ECO:0000313" key="4">
    <source>
        <dbReference type="EMBL" id="EHB91429.1"/>
    </source>
</evidence>
<dbReference type="OrthoDB" id="947434at2"/>
<evidence type="ECO:0000259" key="3">
    <source>
        <dbReference type="Pfam" id="PF13505"/>
    </source>
</evidence>
<keyword evidence="5" id="KW-1185">Reference proteome</keyword>
<dbReference type="PATRIC" id="fig|742725.3.peg.1565"/>
<sequence length="185" mass="20230">MKKGLLAIFAMLCVTATASAQGWGFGPKVGATFANVNGLEGTKMKAGVVAGMFAERDINNWFSIQAELLWSQQGYHQKMAGEAFDTRLSYVYLPVVTKYYLIGGMNVQLGAQFGYLVTSKATGSPSLKPVINKYNVDALVGLGYDFNCGLMIEGRYNIGLTNLQRTNDPLDLRNATMEVMVGWKF</sequence>
<dbReference type="AlphaFoldDB" id="G5HA13"/>
<feature type="signal peptide" evidence="2">
    <location>
        <begin position="1"/>
        <end position="20"/>
    </location>
</feature>
<dbReference type="eggNOG" id="COG3637">
    <property type="taxonomic scope" value="Bacteria"/>
</dbReference>
<protein>
    <recommendedName>
        <fullName evidence="3">Outer membrane protein beta-barrel domain-containing protein</fullName>
    </recommendedName>
</protein>